<dbReference type="Gene3D" id="3.20.20.80">
    <property type="entry name" value="Glycosidases"/>
    <property type="match status" value="1"/>
</dbReference>
<sequence>MRWTLAYAFAIAQLASASSIESRGSVTAQVNFNQNTGWPQHLASGLLYGVPDTVNQIPVQYFTDIGYNYERAGGAQIPAPGRGWIFGLTEYQNRFRSVLSNYITAREFDATFILILSDLWGADLTQPANVPWPGDNGDWTMWDGYLNQLISDIKSHHIATKLVIDIWNEPEASAFWNRSQTQYLQMWARTYHTFRNAFGTTVQLSGPSSANSPTQSNTWFQAWAEFVGSTQTVPDQYSWHMEGGGEDLTSSKAGLDHWRGKYGLPERSININEYAQLGEEVPAGSAWFISQLERINANGCRGNWGWGQAALHDYMAGLVGKTAAGTYYPNGDYQVYKYYYQNMTGYRVRTLPSSDLKLDAYATVDINIARVLVGVRPTATGTWNLQLNSLSSIGLPSSGTLNVHTWGFFVASDVHLGEVDGPVDLGTAAHSYSGDTLTLPIFQNDNTTAFAFEFSI</sequence>
<evidence type="ECO:0000313" key="2">
    <source>
        <dbReference type="EMBL" id="GFG00811.1"/>
    </source>
</evidence>
<name>A0ABQ1BFR5_9EURO</name>
<evidence type="ECO:0008006" key="4">
    <source>
        <dbReference type="Google" id="ProtNLM"/>
    </source>
</evidence>
<dbReference type="InterPro" id="IPR017853">
    <property type="entry name" value="GH"/>
</dbReference>
<keyword evidence="3" id="KW-1185">Reference proteome</keyword>
<comment type="caution">
    <text evidence="2">The sequence shown here is derived from an EMBL/GenBank/DDBJ whole genome shotgun (WGS) entry which is preliminary data.</text>
</comment>
<protein>
    <recommendedName>
        <fullName evidence="4">Beta-xylosidase</fullName>
    </recommendedName>
</protein>
<dbReference type="EMBL" id="BLKG01000292">
    <property type="protein sequence ID" value="GFG00811.1"/>
    <property type="molecule type" value="Genomic_DNA"/>
</dbReference>
<reference evidence="2 3" key="1">
    <citation type="submission" date="2020-01" db="EMBL/GenBank/DDBJ databases">
        <title>Draft genome sequence of Aspergillus udagawae IFM 53868.</title>
        <authorList>
            <person name="Takahashi H."/>
            <person name="Yaguchi T."/>
        </authorList>
    </citation>
    <scope>NUCLEOTIDE SEQUENCE [LARGE SCALE GENOMIC DNA]</scope>
    <source>
        <strain evidence="2 3">IFM 53868</strain>
    </source>
</reference>
<dbReference type="SUPFAM" id="SSF51445">
    <property type="entry name" value="(Trans)glycosidases"/>
    <property type="match status" value="1"/>
</dbReference>
<dbReference type="Proteomes" id="UP000465266">
    <property type="component" value="Unassembled WGS sequence"/>
</dbReference>
<feature type="signal peptide" evidence="1">
    <location>
        <begin position="1"/>
        <end position="17"/>
    </location>
</feature>
<evidence type="ECO:0000313" key="3">
    <source>
        <dbReference type="Proteomes" id="UP000465266"/>
    </source>
</evidence>
<gene>
    <name evidence="2" type="ORF">IFM53868_10860</name>
</gene>
<keyword evidence="1" id="KW-0732">Signal</keyword>
<organism evidence="2 3">
    <name type="scientific">Aspergillus udagawae</name>
    <dbReference type="NCBI Taxonomy" id="91492"/>
    <lineage>
        <taxon>Eukaryota</taxon>
        <taxon>Fungi</taxon>
        <taxon>Dikarya</taxon>
        <taxon>Ascomycota</taxon>
        <taxon>Pezizomycotina</taxon>
        <taxon>Eurotiomycetes</taxon>
        <taxon>Eurotiomycetidae</taxon>
        <taxon>Eurotiales</taxon>
        <taxon>Aspergillaceae</taxon>
        <taxon>Aspergillus</taxon>
        <taxon>Aspergillus subgen. Fumigati</taxon>
    </lineage>
</organism>
<evidence type="ECO:0000256" key="1">
    <source>
        <dbReference type="SAM" id="SignalP"/>
    </source>
</evidence>
<proteinExistence type="predicted"/>
<accession>A0ABQ1BFR5</accession>
<feature type="chain" id="PRO_5045553424" description="Beta-xylosidase" evidence="1">
    <location>
        <begin position="18"/>
        <end position="456"/>
    </location>
</feature>